<dbReference type="PANTHER" id="PTHR46889:SF4">
    <property type="entry name" value="TRANSPOSASE INSO FOR INSERTION SEQUENCE ELEMENT IS911B-RELATED"/>
    <property type="match status" value="1"/>
</dbReference>
<reference evidence="2 3" key="1">
    <citation type="submission" date="2016-08" db="EMBL/GenBank/DDBJ databases">
        <authorList>
            <person name="Seilhamer J.J."/>
        </authorList>
    </citation>
    <scope>NUCLEOTIDE SEQUENCE [LARGE SCALE GENOMIC DNA]</scope>
    <source>
        <strain evidence="2">ING2-E5A</strain>
    </source>
</reference>
<dbReference type="SUPFAM" id="SSF53098">
    <property type="entry name" value="Ribonuclease H-like"/>
    <property type="match status" value="1"/>
</dbReference>
<dbReference type="KEGG" id="pmuc:ING2E5A_0164"/>
<dbReference type="InterPro" id="IPR025948">
    <property type="entry name" value="HTH-like_dom"/>
</dbReference>
<sequence>MKKMDKHHQDHPTYGVLQMQDYLLAQGLRVNPKRVRRLMRKAQIIAQYPKRNLSKLGLSDYIYPYLLRNLDVDHPNQVWEIDITYIPMDRGFMYLTAIIDVYSRFIVGWGLHNSLHGENVIEVLDGAIDEHGVPGIINSDQGSQFTSPAWVNRLNELGISISMDGRGRATDNIYIERFWRTLKQDYVYPFPAENGTTLWKGIRWFVNHYNKEKTHQGVGRRTPESVFRLSA</sequence>
<dbReference type="PROSITE" id="PS50994">
    <property type="entry name" value="INTEGRASE"/>
    <property type="match status" value="1"/>
</dbReference>
<gene>
    <name evidence="2" type="primary">nisX1-2</name>
    <name evidence="2" type="ORF">ING2E5A_0164</name>
</gene>
<dbReference type="STRING" id="1642646.ING2E5A_0164"/>
<organism evidence="2 3">
    <name type="scientific">Petrimonas mucosa</name>
    <dbReference type="NCBI Taxonomy" id="1642646"/>
    <lineage>
        <taxon>Bacteria</taxon>
        <taxon>Pseudomonadati</taxon>
        <taxon>Bacteroidota</taxon>
        <taxon>Bacteroidia</taxon>
        <taxon>Bacteroidales</taxon>
        <taxon>Dysgonomonadaceae</taxon>
        <taxon>Petrimonas</taxon>
    </lineage>
</organism>
<evidence type="ECO:0000259" key="1">
    <source>
        <dbReference type="PROSITE" id="PS50994"/>
    </source>
</evidence>
<dbReference type="InterPro" id="IPR012337">
    <property type="entry name" value="RNaseH-like_sf"/>
</dbReference>
<proteinExistence type="predicted"/>
<accession>A0A1G4G3B8</accession>
<dbReference type="InterPro" id="IPR050900">
    <property type="entry name" value="Transposase_IS3/IS150/IS904"/>
</dbReference>
<dbReference type="AlphaFoldDB" id="A0A1G4G3B8"/>
<feature type="domain" description="Integrase catalytic" evidence="1">
    <location>
        <begin position="71"/>
        <end position="231"/>
    </location>
</feature>
<dbReference type="InterPro" id="IPR036397">
    <property type="entry name" value="RNaseH_sf"/>
</dbReference>
<dbReference type="Gene3D" id="3.30.420.10">
    <property type="entry name" value="Ribonuclease H-like superfamily/Ribonuclease H"/>
    <property type="match status" value="1"/>
</dbReference>
<keyword evidence="3" id="KW-1185">Reference proteome</keyword>
<dbReference type="GO" id="GO:0003676">
    <property type="term" value="F:nucleic acid binding"/>
    <property type="evidence" value="ECO:0007669"/>
    <property type="project" value="InterPro"/>
</dbReference>
<evidence type="ECO:0000313" key="3">
    <source>
        <dbReference type="Proteomes" id="UP000178485"/>
    </source>
</evidence>
<dbReference type="InterPro" id="IPR001584">
    <property type="entry name" value="Integrase_cat-core"/>
</dbReference>
<dbReference type="EMBL" id="LT608328">
    <property type="protein sequence ID" value="SCM55245.1"/>
    <property type="molecule type" value="Genomic_DNA"/>
</dbReference>
<protein>
    <submittedName>
        <fullName evidence="2">Transposase for insertion sequence element IS904</fullName>
    </submittedName>
</protein>
<evidence type="ECO:0000313" key="2">
    <source>
        <dbReference type="EMBL" id="SCM55245.1"/>
    </source>
</evidence>
<name>A0A1G4G3B8_9BACT</name>
<dbReference type="Pfam" id="PF13276">
    <property type="entry name" value="HTH_21"/>
    <property type="match status" value="1"/>
</dbReference>
<dbReference type="InterPro" id="IPR048020">
    <property type="entry name" value="Transpos_IS3"/>
</dbReference>
<dbReference type="GO" id="GO:0015074">
    <property type="term" value="P:DNA integration"/>
    <property type="evidence" value="ECO:0007669"/>
    <property type="project" value="InterPro"/>
</dbReference>
<dbReference type="PANTHER" id="PTHR46889">
    <property type="entry name" value="TRANSPOSASE INSF FOR INSERTION SEQUENCE IS3B-RELATED"/>
    <property type="match status" value="1"/>
</dbReference>
<dbReference type="NCBIfam" id="NF033516">
    <property type="entry name" value="transpos_IS3"/>
    <property type="match status" value="1"/>
</dbReference>
<dbReference type="Proteomes" id="UP000178485">
    <property type="component" value="Chromosome i"/>
</dbReference>
<dbReference type="Pfam" id="PF00665">
    <property type="entry name" value="rve"/>
    <property type="match status" value="1"/>
</dbReference>